<keyword evidence="11" id="KW-1185">Reference proteome</keyword>
<reference evidence="10" key="3">
    <citation type="submission" date="2025-09" db="UniProtKB">
        <authorList>
            <consortium name="Ensembl"/>
        </authorList>
    </citation>
    <scope>IDENTIFICATION</scope>
    <source>
        <strain evidence="10">Hd-rR</strain>
    </source>
</reference>
<evidence type="ECO:0000313" key="10">
    <source>
        <dbReference type="Ensembl" id="ENSORLP00000034574.1"/>
    </source>
</evidence>
<dbReference type="Gene3D" id="3.30.70.270">
    <property type="match status" value="2"/>
</dbReference>
<dbReference type="GO" id="GO:0004523">
    <property type="term" value="F:RNA-DNA hybrid ribonuclease activity"/>
    <property type="evidence" value="ECO:0007669"/>
    <property type="project" value="UniProtKB-EC"/>
</dbReference>
<evidence type="ECO:0000256" key="3">
    <source>
        <dbReference type="ARBA" id="ARBA00022679"/>
    </source>
</evidence>
<dbReference type="GO" id="GO:0003964">
    <property type="term" value="F:RNA-directed DNA polymerase activity"/>
    <property type="evidence" value="ECO:0007669"/>
    <property type="project" value="UniProtKB-KW"/>
</dbReference>
<dbReference type="EC" id="3.1.26.4" evidence="2"/>
<evidence type="ECO:0000313" key="11">
    <source>
        <dbReference type="Proteomes" id="UP000001038"/>
    </source>
</evidence>
<keyword evidence="4" id="KW-0548">Nucleotidyltransferase</keyword>
<keyword evidence="3" id="KW-0808">Transferase</keyword>
<dbReference type="InterPro" id="IPR043502">
    <property type="entry name" value="DNA/RNA_pol_sf"/>
</dbReference>
<dbReference type="GeneTree" id="ENSGT01100000263500"/>
<dbReference type="InterPro" id="IPR000477">
    <property type="entry name" value="RT_dom"/>
</dbReference>
<dbReference type="PROSITE" id="PS50878">
    <property type="entry name" value="RT_POL"/>
    <property type="match status" value="1"/>
</dbReference>
<dbReference type="PANTHER" id="PTHR37984">
    <property type="entry name" value="PROTEIN CBG26694"/>
    <property type="match status" value="1"/>
</dbReference>
<reference evidence="10 11" key="1">
    <citation type="journal article" date="2007" name="Nature">
        <title>The medaka draft genome and insights into vertebrate genome evolution.</title>
        <authorList>
            <person name="Kasahara M."/>
            <person name="Naruse K."/>
            <person name="Sasaki S."/>
            <person name="Nakatani Y."/>
            <person name="Qu W."/>
            <person name="Ahsan B."/>
            <person name="Yamada T."/>
            <person name="Nagayasu Y."/>
            <person name="Doi K."/>
            <person name="Kasai Y."/>
            <person name="Jindo T."/>
            <person name="Kobayashi D."/>
            <person name="Shimada A."/>
            <person name="Toyoda A."/>
            <person name="Kuroki Y."/>
            <person name="Fujiyama A."/>
            <person name="Sasaki T."/>
            <person name="Shimizu A."/>
            <person name="Asakawa S."/>
            <person name="Shimizu N."/>
            <person name="Hashimoto S."/>
            <person name="Yang J."/>
            <person name="Lee Y."/>
            <person name="Matsushima K."/>
            <person name="Sugano S."/>
            <person name="Sakaizumi M."/>
            <person name="Narita T."/>
            <person name="Ohishi K."/>
            <person name="Haga S."/>
            <person name="Ohta F."/>
            <person name="Nomoto H."/>
            <person name="Nogata K."/>
            <person name="Morishita T."/>
            <person name="Endo T."/>
            <person name="Shin-I T."/>
            <person name="Takeda H."/>
            <person name="Morishita S."/>
            <person name="Kohara Y."/>
        </authorList>
    </citation>
    <scope>NUCLEOTIDE SEQUENCE [LARGE SCALE GENOMIC DNA]</scope>
    <source>
        <strain evidence="10 11">Hd-rR</strain>
    </source>
</reference>
<keyword evidence="7" id="KW-0378">Hydrolase</keyword>
<dbReference type="Pfam" id="PF00078">
    <property type="entry name" value="RVT_1"/>
    <property type="match status" value="1"/>
</dbReference>
<dbReference type="AlphaFoldDB" id="A0A3B3HRP6"/>
<organism evidence="10 11">
    <name type="scientific">Oryzias latipes</name>
    <name type="common">Japanese rice fish</name>
    <name type="synonym">Japanese killifish</name>
    <dbReference type="NCBI Taxonomy" id="8090"/>
    <lineage>
        <taxon>Eukaryota</taxon>
        <taxon>Metazoa</taxon>
        <taxon>Chordata</taxon>
        <taxon>Craniata</taxon>
        <taxon>Vertebrata</taxon>
        <taxon>Euteleostomi</taxon>
        <taxon>Actinopterygii</taxon>
        <taxon>Neopterygii</taxon>
        <taxon>Teleostei</taxon>
        <taxon>Neoteleostei</taxon>
        <taxon>Acanthomorphata</taxon>
        <taxon>Ovalentaria</taxon>
        <taxon>Atherinomorphae</taxon>
        <taxon>Beloniformes</taxon>
        <taxon>Adrianichthyidae</taxon>
        <taxon>Oryziinae</taxon>
        <taxon>Oryzias</taxon>
    </lineage>
</organism>
<evidence type="ECO:0000256" key="2">
    <source>
        <dbReference type="ARBA" id="ARBA00012180"/>
    </source>
</evidence>
<dbReference type="InterPro" id="IPR041373">
    <property type="entry name" value="RT_RNaseH"/>
</dbReference>
<dbReference type="FunFam" id="3.30.70.270:FF:000020">
    <property type="entry name" value="Transposon Tf2-6 polyprotein-like Protein"/>
    <property type="match status" value="1"/>
</dbReference>
<sequence>MGLFQFKCMPFGLKNAAATFQRLMERVLGELRGKICFVYIDDIIVYSKTEEAHMEDLTAVFRRLKAAGLSLNMSKCHFFRRELRFLGHLVSEKGVEVDPEKTQAVTDFPTPTDIKSLQRFLGLAGWYHKFIPHFADITAPLNHLKKKGVEWNWTKECQQSVEMLKEALKTPPILSQPVSRAFQVHTDASEVGLGAILTQDTPQGECVIAYASRVLRGPEKNYSTSEKECLAVVWAVEKWRHYLEGQEFTVYTDHAALSWAFNCPKTSSRLTRWILRLQQFCFKVHYRKGCLNTGPDALSRVVEPLVIRPGPQTYSHHNSAPCLKIAVKPFSDLPATLAEIAQEQDKDPVVRDLRQSH</sequence>
<evidence type="ECO:0000256" key="6">
    <source>
        <dbReference type="ARBA" id="ARBA00022759"/>
    </source>
</evidence>
<dbReference type="Proteomes" id="UP000001038">
    <property type="component" value="Chromosome 3"/>
</dbReference>
<comment type="similarity">
    <text evidence="1">Belongs to the beta type-B retroviral polymerase family. HERV class-II K(HML-2) pol subfamily.</text>
</comment>
<evidence type="ECO:0000256" key="1">
    <source>
        <dbReference type="ARBA" id="ARBA00010879"/>
    </source>
</evidence>
<dbReference type="PANTHER" id="PTHR37984:SF5">
    <property type="entry name" value="PROTEIN NYNRIN-LIKE"/>
    <property type="match status" value="1"/>
</dbReference>
<dbReference type="CDD" id="cd01647">
    <property type="entry name" value="RT_LTR"/>
    <property type="match status" value="1"/>
</dbReference>
<evidence type="ECO:0000256" key="4">
    <source>
        <dbReference type="ARBA" id="ARBA00022695"/>
    </source>
</evidence>
<dbReference type="STRING" id="8090.ENSORLP00000034574"/>
<dbReference type="InParanoid" id="A0A3B3HRP6"/>
<dbReference type="Bgee" id="ENSORLG00000022411">
    <property type="expression patterns" value="Expressed in testis and 4 other cell types or tissues"/>
</dbReference>
<evidence type="ECO:0000256" key="5">
    <source>
        <dbReference type="ARBA" id="ARBA00022722"/>
    </source>
</evidence>
<keyword evidence="6" id="KW-0255">Endonuclease</keyword>
<dbReference type="Pfam" id="PF17917">
    <property type="entry name" value="RT_RNaseH"/>
    <property type="match status" value="1"/>
</dbReference>
<dbReference type="CDD" id="cd09274">
    <property type="entry name" value="RNase_HI_RT_Ty3"/>
    <property type="match status" value="1"/>
</dbReference>
<reference evidence="10" key="2">
    <citation type="submission" date="2025-08" db="UniProtKB">
        <authorList>
            <consortium name="Ensembl"/>
        </authorList>
    </citation>
    <scope>IDENTIFICATION</scope>
    <source>
        <strain evidence="10">Hd-rR</strain>
    </source>
</reference>
<dbReference type="InterPro" id="IPR043128">
    <property type="entry name" value="Rev_trsase/Diguanyl_cyclase"/>
</dbReference>
<proteinExistence type="inferred from homology"/>
<name>A0A3B3HRP6_ORYLA</name>
<evidence type="ECO:0000256" key="8">
    <source>
        <dbReference type="ARBA" id="ARBA00022918"/>
    </source>
</evidence>
<dbReference type="Ensembl" id="ENSORLT00000041940.1">
    <property type="protein sequence ID" value="ENSORLP00000034574.1"/>
    <property type="gene ID" value="ENSORLG00000022411.1"/>
</dbReference>
<dbReference type="FunFam" id="3.30.70.270:FF:000003">
    <property type="entry name" value="Transposon Ty3-G Gag-Pol polyprotein"/>
    <property type="match status" value="1"/>
</dbReference>
<keyword evidence="5" id="KW-0540">Nuclease</keyword>
<evidence type="ECO:0000259" key="9">
    <source>
        <dbReference type="PROSITE" id="PS50878"/>
    </source>
</evidence>
<dbReference type="FunFam" id="3.10.20.370:FF:000001">
    <property type="entry name" value="Retrovirus-related Pol polyprotein from transposon 17.6-like protein"/>
    <property type="match status" value="1"/>
</dbReference>
<dbReference type="SUPFAM" id="SSF56672">
    <property type="entry name" value="DNA/RNA polymerases"/>
    <property type="match status" value="1"/>
</dbReference>
<dbReference type="InterPro" id="IPR050951">
    <property type="entry name" value="Retrovirus_Pol_polyprotein"/>
</dbReference>
<feature type="domain" description="Reverse transcriptase" evidence="9">
    <location>
        <begin position="1"/>
        <end position="90"/>
    </location>
</feature>
<evidence type="ECO:0000256" key="7">
    <source>
        <dbReference type="ARBA" id="ARBA00022801"/>
    </source>
</evidence>
<accession>A0A3B3HRP6</accession>
<keyword evidence="8" id="KW-0695">RNA-directed DNA polymerase</keyword>
<protein>
    <recommendedName>
        <fullName evidence="2">ribonuclease H</fullName>
        <ecNumber evidence="2">3.1.26.4</ecNumber>
    </recommendedName>
</protein>